<dbReference type="KEGG" id="crq:GCK72_007475"/>
<dbReference type="CTD" id="9826442"/>
<evidence type="ECO:0000256" key="3">
    <source>
        <dbReference type="PROSITE-ProRule" id="PRU00175"/>
    </source>
</evidence>
<protein>
    <recommendedName>
        <fullName evidence="6">RING-type domain-containing protein</fullName>
    </recommendedName>
</protein>
<dbReference type="PANTHER" id="PTHR21447:SF13">
    <property type="entry name" value="RING-TYPE DOMAIN-CONTAINING PROTEIN"/>
    <property type="match status" value="1"/>
</dbReference>
<evidence type="ECO:0000259" key="6">
    <source>
        <dbReference type="PROSITE" id="PS50089"/>
    </source>
</evidence>
<dbReference type="InterPro" id="IPR001841">
    <property type="entry name" value="Znf_RING"/>
</dbReference>
<feature type="coiled-coil region" evidence="4">
    <location>
        <begin position="608"/>
        <end position="766"/>
    </location>
</feature>
<dbReference type="PANTHER" id="PTHR21447">
    <property type="entry name" value="RING-TYPE DOMAIN-CONTAINING PROTEIN-RELATED"/>
    <property type="match status" value="1"/>
</dbReference>
<feature type="compositionally biased region" description="Basic and acidic residues" evidence="5">
    <location>
        <begin position="771"/>
        <end position="790"/>
    </location>
</feature>
<dbReference type="Pfam" id="PF13639">
    <property type="entry name" value="zf-RING_2"/>
    <property type="match status" value="1"/>
</dbReference>
<evidence type="ECO:0000256" key="5">
    <source>
        <dbReference type="SAM" id="MobiDB-lite"/>
    </source>
</evidence>
<dbReference type="RefSeq" id="XP_003100152.2">
    <property type="nucleotide sequence ID" value="XM_003100104.2"/>
</dbReference>
<dbReference type="Pfam" id="PF25100">
    <property type="entry name" value="DUF7809"/>
    <property type="match status" value="1"/>
</dbReference>
<keyword evidence="2" id="KW-0862">Zinc</keyword>
<keyword evidence="1 3" id="KW-0863">Zinc-finger</keyword>
<accession>A0A6A5HLF8</accession>
<reference evidence="7 8" key="1">
    <citation type="submission" date="2019-12" db="EMBL/GenBank/DDBJ databases">
        <title>Chromosome-level assembly of the Caenorhabditis remanei genome.</title>
        <authorList>
            <person name="Teterina A.A."/>
            <person name="Willis J.H."/>
            <person name="Phillips P.C."/>
        </authorList>
    </citation>
    <scope>NUCLEOTIDE SEQUENCE [LARGE SCALE GENOMIC DNA]</scope>
    <source>
        <strain evidence="7 8">PX506</strain>
        <tissue evidence="7">Whole organism</tissue>
    </source>
</reference>
<dbReference type="GO" id="GO:0008270">
    <property type="term" value="F:zinc ion binding"/>
    <property type="evidence" value="ECO:0007669"/>
    <property type="project" value="UniProtKB-KW"/>
</dbReference>
<evidence type="ECO:0000256" key="4">
    <source>
        <dbReference type="SAM" id="Coils"/>
    </source>
</evidence>
<keyword evidence="1 3" id="KW-0479">Metal-binding</keyword>
<dbReference type="InterPro" id="IPR056711">
    <property type="entry name" value="DUF7809"/>
</dbReference>
<dbReference type="Gene3D" id="3.30.40.10">
    <property type="entry name" value="Zinc/RING finger domain, C3HC4 (zinc finger)"/>
    <property type="match status" value="1"/>
</dbReference>
<dbReference type="InterPro" id="IPR013083">
    <property type="entry name" value="Znf_RING/FYVE/PHD"/>
</dbReference>
<evidence type="ECO:0000313" key="7">
    <source>
        <dbReference type="EMBL" id="KAF1767516.1"/>
    </source>
</evidence>
<feature type="domain" description="RING-type" evidence="6">
    <location>
        <begin position="905"/>
        <end position="947"/>
    </location>
</feature>
<organism evidence="7 8">
    <name type="scientific">Caenorhabditis remanei</name>
    <name type="common">Caenorhabditis vulgaris</name>
    <dbReference type="NCBI Taxonomy" id="31234"/>
    <lineage>
        <taxon>Eukaryota</taxon>
        <taxon>Metazoa</taxon>
        <taxon>Ecdysozoa</taxon>
        <taxon>Nematoda</taxon>
        <taxon>Chromadorea</taxon>
        <taxon>Rhabditida</taxon>
        <taxon>Rhabditina</taxon>
        <taxon>Rhabditomorpha</taxon>
        <taxon>Rhabditoidea</taxon>
        <taxon>Rhabditidae</taxon>
        <taxon>Peloderinae</taxon>
        <taxon>Caenorhabditis</taxon>
    </lineage>
</organism>
<dbReference type="PROSITE" id="PS50089">
    <property type="entry name" value="ZF_RING_2"/>
    <property type="match status" value="1"/>
</dbReference>
<gene>
    <name evidence="7" type="ORF">GCK72_007475</name>
</gene>
<dbReference type="AlphaFoldDB" id="A0A6A5HLF8"/>
<dbReference type="GO" id="GO:0045087">
    <property type="term" value="P:innate immune response"/>
    <property type="evidence" value="ECO:0007669"/>
    <property type="project" value="TreeGrafter"/>
</dbReference>
<dbReference type="GO" id="GO:0045121">
    <property type="term" value="C:membrane raft"/>
    <property type="evidence" value="ECO:0007669"/>
    <property type="project" value="TreeGrafter"/>
</dbReference>
<evidence type="ECO:0000313" key="8">
    <source>
        <dbReference type="Proteomes" id="UP000483820"/>
    </source>
</evidence>
<dbReference type="SUPFAM" id="SSF57850">
    <property type="entry name" value="RING/U-box"/>
    <property type="match status" value="1"/>
</dbReference>
<sequence length="960" mass="112883">MNIKVDYFSNFLSPTSFYNVVSSYIPKQLLKDFDKKKIVGKIGYILNDGADEVQEILDNSNNQLRMYGSAAELALYLKIYRNFPMSYKFFGTHSFEPYRTRCEVWKSIKNEEFISKHDLRVWMESEVCFVWKDTDMKVAYGFTSIFFKTCDAQLDGCYEFVKYNPEFYSQFCQKLDQTMKDISITIKSERSKLEKYYLPSSKSDNSEIISIWESLIPNCNKKQKEDLHVTVSLLYKMFPIRTHPSLHAELTYTCSTLFEMIREFMTARPEMFLPYTPTNIKNAPVVIRVFQAESHEFVMKCELFEAIRSKNPPGENIDFVDENGRYAVMELADVYKEYGDQISNINLIPTPVRRAEFKAVPIITSKGDYCILAIDAFSEIFNQLFFVEKVFQKIKNDDWNYLCDYMRKVEKFFKSDERFFVTIESLNKLKEETTEFWKKYEKVPVKYVRNAKKDGFTMENLKNELKNLGLNRIFPEIELHADRVYLSTIINKKDTFLRTCDLFFAISRCLLICVHGHFDSTRALFVAQKIMDKERMSQLDYRNCPELRDKLKDVNNINPKKVGKEEGVNEKSSCEDCVHKNKLYDQVKKELKSTQHTLRTAVKKAKKTDELEKKLASCQRKIEGFENKLEKERDEKKTVQESLEKQIEEINEEMRLMKEQVSMSSAQLEAKKLEVSQKNEEINKANKILTDTRKKLTSKTSKLGDEVKRKENQLESVRREVSNLQKTIDEKNEKEKSEISEKDEIIKRLEETNRRLTIRVEEQDRIVKSLLEKISDSKPSESGIPDDKRHGGPRYQLSELWKIKDQYNSGEPLKHANNMIQKLISLSNRPDINEMANYEYQQFEGKIRNYLLSVEVNIQKINKNRECSELIPLSDLPAFSDRFMTEYWKEIDKKSEPIEESDVECGICFFEMKSEEEKLDCAQCKKVLHLKCATKWLAVHRSCPYCRAKLLDPIEFPSLN</sequence>
<name>A0A6A5HLF8_CAERE</name>
<comment type="caution">
    <text evidence="7">The sequence shown here is derived from an EMBL/GenBank/DDBJ whole genome shotgun (WGS) entry which is preliminary data.</text>
</comment>
<dbReference type="GeneID" id="9826442"/>
<keyword evidence="4" id="KW-0175">Coiled coil</keyword>
<evidence type="ECO:0000256" key="1">
    <source>
        <dbReference type="ARBA" id="ARBA00022771"/>
    </source>
</evidence>
<dbReference type="EMBL" id="WUAV01000002">
    <property type="protein sequence ID" value="KAF1767516.1"/>
    <property type="molecule type" value="Genomic_DNA"/>
</dbReference>
<proteinExistence type="predicted"/>
<dbReference type="Proteomes" id="UP000483820">
    <property type="component" value="Chromosome II"/>
</dbReference>
<evidence type="ECO:0000256" key="2">
    <source>
        <dbReference type="ARBA" id="ARBA00022833"/>
    </source>
</evidence>
<feature type="region of interest" description="Disordered" evidence="5">
    <location>
        <begin position="771"/>
        <end position="793"/>
    </location>
</feature>